<dbReference type="SUPFAM" id="SSF53335">
    <property type="entry name" value="S-adenosyl-L-methionine-dependent methyltransferases"/>
    <property type="match status" value="1"/>
</dbReference>
<dbReference type="AlphaFoldDB" id="A0A4Q2U508"/>
<evidence type="ECO:0000313" key="2">
    <source>
        <dbReference type="Proteomes" id="UP000290759"/>
    </source>
</evidence>
<gene>
    <name evidence="1" type="ORF">D3273_20960</name>
</gene>
<name>A0A4Q2U508_9HYPH</name>
<dbReference type="RefSeq" id="WP_129228844.1">
    <property type="nucleotide sequence ID" value="NZ_QYBB01000034.1"/>
</dbReference>
<proteinExistence type="predicted"/>
<keyword evidence="2" id="KW-1185">Reference proteome</keyword>
<evidence type="ECO:0000313" key="1">
    <source>
        <dbReference type="EMBL" id="RYC30007.1"/>
    </source>
</evidence>
<dbReference type="EMBL" id="QYBB01000034">
    <property type="protein sequence ID" value="RYC30007.1"/>
    <property type="molecule type" value="Genomic_DNA"/>
</dbReference>
<sequence>MTDTDGRQTSDIAPDLNAFLTSAAFALPDMVGPGTWVHHAPFAFWLVDALRPRRIAEIGTRDGASYRVLCQAARSLGPDVRLTASPCVEDFHPALLADHDARYGDLSRVLGRAPAGAADQVDDGSVDLLHVASGGASVFAPWRAKLSDRAVVTVHGFEAGPSGIGPRALWEELRARHPAFAFAHGGGLGFVAFGPHPPSAVQRFLAAAAAHPSAVRSAYRRLGSAATQPAASRPAVPPAAELPPPSVAAGVPSLHVHVAAMAPQFLEVRTHIPLAALARLPGVATSLSEKRIELPRLPKDQPKVLVLQRPAMNDLDRWRRIVDEVVGRGWILVTELDDHPDLLGAVHKVPVDDRSWRSVCLAHAAQTSTPAMAEAIRAWNPEVKAFPNAARAVVGEARRPASDGRVRVFYGALNRESFSRQVGAALAPFAAERRNVEFVVVHDRAFFEALGPCTKAFHPAQPYDGYLRLMSDCDVALMPLEGGPGERFKSDVKWVEASSFGLASVASPVVYADSVRDGVTGLLAPMLADWPAQLRRLVEDPALRAEVAGAARTEVAHGRSLAAAALARRDWYAGLWARRFHLAALLKSRTMTVV</sequence>
<reference evidence="1 2" key="2">
    <citation type="submission" date="2019-02" db="EMBL/GenBank/DDBJ databases">
        <title>'Lichenibacterium ramalinii' gen. nov. sp. nov., 'Lichenibacterium minor' gen. nov. sp. nov.</title>
        <authorList>
            <person name="Pankratov T."/>
        </authorList>
    </citation>
    <scope>NUCLEOTIDE SEQUENCE [LARGE SCALE GENOMIC DNA]</scope>
    <source>
        <strain evidence="1 2">RmlP026</strain>
    </source>
</reference>
<dbReference type="OrthoDB" id="9783791at2"/>
<organism evidence="1 2">
    <name type="scientific">Lichenibacterium minor</name>
    <dbReference type="NCBI Taxonomy" id="2316528"/>
    <lineage>
        <taxon>Bacteria</taxon>
        <taxon>Pseudomonadati</taxon>
        <taxon>Pseudomonadota</taxon>
        <taxon>Alphaproteobacteria</taxon>
        <taxon>Hyphomicrobiales</taxon>
        <taxon>Lichenihabitantaceae</taxon>
        <taxon>Lichenibacterium</taxon>
    </lineage>
</organism>
<accession>A0A4Q2U508</accession>
<dbReference type="Proteomes" id="UP000290759">
    <property type="component" value="Unassembled WGS sequence"/>
</dbReference>
<dbReference type="InterPro" id="IPR029063">
    <property type="entry name" value="SAM-dependent_MTases_sf"/>
</dbReference>
<protein>
    <recommendedName>
        <fullName evidence="3">Glycosyltransferase</fullName>
    </recommendedName>
</protein>
<reference evidence="1 2" key="1">
    <citation type="submission" date="2018-12" db="EMBL/GenBank/DDBJ databases">
        <authorList>
            <person name="Grouzdev D.S."/>
            <person name="Krutkina M.S."/>
        </authorList>
    </citation>
    <scope>NUCLEOTIDE SEQUENCE [LARGE SCALE GENOMIC DNA]</scope>
    <source>
        <strain evidence="1 2">RmlP026</strain>
    </source>
</reference>
<comment type="caution">
    <text evidence="1">The sequence shown here is derived from an EMBL/GenBank/DDBJ whole genome shotgun (WGS) entry which is preliminary data.</text>
</comment>
<evidence type="ECO:0008006" key="3">
    <source>
        <dbReference type="Google" id="ProtNLM"/>
    </source>
</evidence>
<dbReference type="Gene3D" id="3.40.50.2000">
    <property type="entry name" value="Glycogen Phosphorylase B"/>
    <property type="match status" value="1"/>
</dbReference>
<dbReference type="SUPFAM" id="SSF53756">
    <property type="entry name" value="UDP-Glycosyltransferase/glycogen phosphorylase"/>
    <property type="match status" value="1"/>
</dbReference>